<sequence length="483" mass="56883">MRYRTIYFSATVLSLLVCVCVLLTGSGTEEWEHQHLTALPKQECSHSGEVFCTHLPLISIDTRGQEVPGVTMEDKRLITTDVQIFDSETQNNHLTDTPTLTLQANIRYRGNTSRYFDKLSYLFRTVDENGEELDVSLLGMPEGHSWALNGPFLDKTLIRNYMCMNISAEVMGYAPRVRFFELYVNGEYQGVYLMMERVSRGDDRVPISKYNEGDPFTSYILRLDRGDEPVNALNPFSEYAMRRFPDTLTNRYDFNIEYPPKDLLTPEIVRYIEEDLSQIEKAIYSFDYDDDVYGYSNLLDVDSFVDYFILNEFFQNSDAMLYSTYFYKDLRSTLSVGPVWDWNNACDNYMEEIHDGTGFRMTGWYMYFMLLRDENFVEQIIARYRFLRQNVLSEEYLMNYIDSTVAYLGDAVDRNYEVWGYSFDPDQLTEGQYLEPKSRNPSNYEEAIQQLKNFLIARGNWLDQYIENLRQYGHESRNKRYNH</sequence>
<reference evidence="1" key="1">
    <citation type="submission" date="2020-10" db="EMBL/GenBank/DDBJ databases">
        <authorList>
            <person name="Gilroy R."/>
        </authorList>
    </citation>
    <scope>NUCLEOTIDE SEQUENCE</scope>
    <source>
        <strain evidence="1">ChiSjej1B19-7085</strain>
    </source>
</reference>
<accession>A0A9D1DSF5</accession>
<dbReference type="Proteomes" id="UP000886785">
    <property type="component" value="Unassembled WGS sequence"/>
</dbReference>
<dbReference type="Pfam" id="PF08757">
    <property type="entry name" value="CotH"/>
    <property type="match status" value="1"/>
</dbReference>
<evidence type="ECO:0000313" key="1">
    <source>
        <dbReference type="EMBL" id="HIR58093.1"/>
    </source>
</evidence>
<comment type="caution">
    <text evidence="1">The sequence shown here is derived from an EMBL/GenBank/DDBJ whole genome shotgun (WGS) entry which is preliminary data.</text>
</comment>
<dbReference type="GO" id="GO:0016301">
    <property type="term" value="F:kinase activity"/>
    <property type="evidence" value="ECO:0007669"/>
    <property type="project" value="UniProtKB-KW"/>
</dbReference>
<name>A0A9D1DSF5_9FIRM</name>
<gene>
    <name evidence="1" type="ORF">IAA54_10525</name>
</gene>
<reference evidence="1" key="2">
    <citation type="journal article" date="2021" name="PeerJ">
        <title>Extensive microbial diversity within the chicken gut microbiome revealed by metagenomics and culture.</title>
        <authorList>
            <person name="Gilroy R."/>
            <person name="Ravi A."/>
            <person name="Getino M."/>
            <person name="Pursley I."/>
            <person name="Horton D.L."/>
            <person name="Alikhan N.F."/>
            <person name="Baker D."/>
            <person name="Gharbi K."/>
            <person name="Hall N."/>
            <person name="Watson M."/>
            <person name="Adriaenssens E.M."/>
            <person name="Foster-Nyarko E."/>
            <person name="Jarju S."/>
            <person name="Secka A."/>
            <person name="Antonio M."/>
            <person name="Oren A."/>
            <person name="Chaudhuri R.R."/>
            <person name="La Ragione R."/>
            <person name="Hildebrand F."/>
            <person name="Pallen M.J."/>
        </authorList>
    </citation>
    <scope>NUCLEOTIDE SEQUENCE</scope>
    <source>
        <strain evidence="1">ChiSjej1B19-7085</strain>
    </source>
</reference>
<protein>
    <submittedName>
        <fullName evidence="1">CotH kinase family protein</fullName>
    </submittedName>
</protein>
<dbReference type="AlphaFoldDB" id="A0A9D1DSF5"/>
<evidence type="ECO:0000313" key="2">
    <source>
        <dbReference type="Proteomes" id="UP000886785"/>
    </source>
</evidence>
<keyword evidence="1" id="KW-0418">Kinase</keyword>
<organism evidence="1 2">
    <name type="scientific">Candidatus Gallacutalibacter pullicola</name>
    <dbReference type="NCBI Taxonomy" id="2840830"/>
    <lineage>
        <taxon>Bacteria</taxon>
        <taxon>Bacillati</taxon>
        <taxon>Bacillota</taxon>
        <taxon>Clostridia</taxon>
        <taxon>Eubacteriales</taxon>
        <taxon>Candidatus Gallacutalibacter</taxon>
    </lineage>
</organism>
<keyword evidence="1" id="KW-0808">Transferase</keyword>
<dbReference type="EMBL" id="DVHF01000133">
    <property type="protein sequence ID" value="HIR58093.1"/>
    <property type="molecule type" value="Genomic_DNA"/>
</dbReference>
<dbReference type="InterPro" id="IPR014867">
    <property type="entry name" value="Spore_coat_CotH_CotH2/3/7"/>
</dbReference>
<proteinExistence type="predicted"/>